<dbReference type="InterPro" id="IPR045096">
    <property type="entry name" value="EDR2-like"/>
</dbReference>
<proteinExistence type="predicted"/>
<evidence type="ECO:0000259" key="2">
    <source>
        <dbReference type="Pfam" id="PF07059"/>
    </source>
</evidence>
<dbReference type="OrthoDB" id="1736930at2759"/>
<feature type="domain" description="Protein ENHANCED DISEASE RESISTANCE 2 C-terminal" evidence="2">
    <location>
        <begin position="2"/>
        <end position="46"/>
    </location>
</feature>
<evidence type="ECO:0000313" key="4">
    <source>
        <dbReference type="Proteomes" id="UP000594638"/>
    </source>
</evidence>
<keyword evidence="4" id="KW-1185">Reference proteome</keyword>
<dbReference type="EMBL" id="CACTIH010000145">
    <property type="protein sequence ID" value="CAA2955293.1"/>
    <property type="molecule type" value="Genomic_DNA"/>
</dbReference>
<dbReference type="AlphaFoldDB" id="A0A8S0PN89"/>
<dbReference type="InterPro" id="IPR009769">
    <property type="entry name" value="EDR2_C"/>
</dbReference>
<evidence type="ECO:0000256" key="1">
    <source>
        <dbReference type="SAM" id="Phobius"/>
    </source>
</evidence>
<dbReference type="Pfam" id="PF07059">
    <property type="entry name" value="EDR2_C"/>
    <property type="match status" value="1"/>
</dbReference>
<keyword evidence="1" id="KW-0812">Transmembrane</keyword>
<dbReference type="Proteomes" id="UP000594638">
    <property type="component" value="Unassembled WGS sequence"/>
</dbReference>
<reference evidence="3 4" key="1">
    <citation type="submission" date="2019-12" db="EMBL/GenBank/DDBJ databases">
        <authorList>
            <person name="Alioto T."/>
            <person name="Alioto T."/>
            <person name="Gomez Garrido J."/>
        </authorList>
    </citation>
    <scope>NUCLEOTIDE SEQUENCE [LARGE SCALE GENOMIC DNA]</scope>
</reference>
<comment type="caution">
    <text evidence="3">The sequence shown here is derived from an EMBL/GenBank/DDBJ whole genome shotgun (WGS) entry which is preliminary data.</text>
</comment>
<keyword evidence="1" id="KW-1133">Transmembrane helix</keyword>
<protein>
    <recommendedName>
        <fullName evidence="2">Protein ENHANCED DISEASE RESISTANCE 2 C-terminal domain-containing protein</fullName>
    </recommendedName>
</protein>
<gene>
    <name evidence="3" type="ORF">OLEA9_A016517</name>
</gene>
<feature type="transmembrane region" description="Helical" evidence="1">
    <location>
        <begin position="6"/>
        <end position="26"/>
    </location>
</feature>
<dbReference type="Gramene" id="OE9A016517T1">
    <property type="protein sequence ID" value="OE9A016517C1"/>
    <property type="gene ID" value="OE9A016517"/>
</dbReference>
<organism evidence="3 4">
    <name type="scientific">Olea europaea subsp. europaea</name>
    <dbReference type="NCBI Taxonomy" id="158383"/>
    <lineage>
        <taxon>Eukaryota</taxon>
        <taxon>Viridiplantae</taxon>
        <taxon>Streptophyta</taxon>
        <taxon>Embryophyta</taxon>
        <taxon>Tracheophyta</taxon>
        <taxon>Spermatophyta</taxon>
        <taxon>Magnoliopsida</taxon>
        <taxon>eudicotyledons</taxon>
        <taxon>Gunneridae</taxon>
        <taxon>Pentapetalae</taxon>
        <taxon>asterids</taxon>
        <taxon>lamiids</taxon>
        <taxon>Lamiales</taxon>
        <taxon>Oleaceae</taxon>
        <taxon>Oleeae</taxon>
        <taxon>Olea</taxon>
    </lineage>
</organism>
<name>A0A8S0PN89_OLEEU</name>
<accession>A0A8S0PN89</accession>
<evidence type="ECO:0000313" key="3">
    <source>
        <dbReference type="EMBL" id="CAA2955293.1"/>
    </source>
</evidence>
<keyword evidence="1" id="KW-0472">Membrane</keyword>
<dbReference type="PANTHER" id="PTHR12136:SF101">
    <property type="entry name" value="ENHANCED DISEASE RESISTANCE-LIKE PROTEIN (DUF1336)"/>
    <property type="match status" value="1"/>
</dbReference>
<dbReference type="PANTHER" id="PTHR12136">
    <property type="entry name" value="ENHANCED DISEASE RESISTANCE-RELATED"/>
    <property type="match status" value="1"/>
</dbReference>
<sequence length="99" mass="11033">MVANAIVHLAFGYITTLTVDFAFLIVGQTKPEFPKRILGAVRFFELNTALARQIELHSQKSMEASPNLLSQVVKKMSPTPMRHMSKGMLTTKVLTSDKL</sequence>